<sequence length="204" mass="23376">MTSEIILLEKSQIDKASQILAAAFLKDPLFSYALPQEDKVKDKLLHDIWKASLRYSLPHNCTYTTPEIKGIAIWIPPGAYPFNNLRFMLTGFYRIPFQLGWKNLKKFISPFALLDKYHTQDMPVPHWYLFGLGVSPVCQGEGIGGSLIQPVLKQADEEGLPCYLETDTPGAIRFYQKHGFEVLRTGEQPLKFWTMKREPQNGNR</sequence>
<dbReference type="CDD" id="cd04301">
    <property type="entry name" value="NAT_SF"/>
    <property type="match status" value="1"/>
</dbReference>
<gene>
    <name evidence="2" type="ORF">BC008_03990</name>
    <name evidence="3" type="ORF">BC008_04225</name>
</gene>
<proteinExistence type="predicted"/>
<name>A0A0V7ZYH6_9CYAN</name>
<organism evidence="2 4">
    <name type="scientific">Mastigocoleus testarum BC008</name>
    <dbReference type="NCBI Taxonomy" id="371196"/>
    <lineage>
        <taxon>Bacteria</taxon>
        <taxon>Bacillati</taxon>
        <taxon>Cyanobacteriota</taxon>
        <taxon>Cyanophyceae</taxon>
        <taxon>Nostocales</taxon>
        <taxon>Hapalosiphonaceae</taxon>
        <taxon>Mastigocoleus</taxon>
    </lineage>
</organism>
<evidence type="ECO:0000313" key="2">
    <source>
        <dbReference type="EMBL" id="KST69359.1"/>
    </source>
</evidence>
<dbReference type="PANTHER" id="PTHR42791:SF1">
    <property type="entry name" value="N-ACETYLTRANSFERASE DOMAIN-CONTAINING PROTEIN"/>
    <property type="match status" value="1"/>
</dbReference>
<evidence type="ECO:0000313" key="3">
    <source>
        <dbReference type="EMBL" id="KST69512.1"/>
    </source>
</evidence>
<dbReference type="PANTHER" id="PTHR42791">
    <property type="entry name" value="GNAT FAMILY ACETYLTRANSFERASE"/>
    <property type="match status" value="1"/>
</dbReference>
<dbReference type="InterPro" id="IPR052523">
    <property type="entry name" value="Trichothecene_AcTrans"/>
</dbReference>
<comment type="caution">
    <text evidence="2">The sequence shown here is derived from an EMBL/GenBank/DDBJ whole genome shotgun (WGS) entry which is preliminary data.</text>
</comment>
<dbReference type="PROSITE" id="PS51186">
    <property type="entry name" value="GNAT"/>
    <property type="match status" value="1"/>
</dbReference>
<dbReference type="OrthoDB" id="7057833at2"/>
<keyword evidence="4" id="KW-1185">Reference proteome</keyword>
<dbReference type="AlphaFoldDB" id="A0A0V7ZYH6"/>
<dbReference type="GO" id="GO:0016747">
    <property type="term" value="F:acyltransferase activity, transferring groups other than amino-acyl groups"/>
    <property type="evidence" value="ECO:0007669"/>
    <property type="project" value="InterPro"/>
</dbReference>
<dbReference type="InterPro" id="IPR016181">
    <property type="entry name" value="Acyl_CoA_acyltransferase"/>
</dbReference>
<dbReference type="Proteomes" id="UP000053372">
    <property type="component" value="Unassembled WGS sequence"/>
</dbReference>
<evidence type="ECO:0000313" key="4">
    <source>
        <dbReference type="Proteomes" id="UP000053372"/>
    </source>
</evidence>
<dbReference type="EMBL" id="LMTZ01000022">
    <property type="protein sequence ID" value="KST69512.1"/>
    <property type="molecule type" value="Genomic_DNA"/>
</dbReference>
<dbReference type="SUPFAM" id="SSF55729">
    <property type="entry name" value="Acyl-CoA N-acyltransferases (Nat)"/>
    <property type="match status" value="1"/>
</dbReference>
<dbReference type="EMBL" id="LMTZ01000025">
    <property type="protein sequence ID" value="KST69359.1"/>
    <property type="molecule type" value="Genomic_DNA"/>
</dbReference>
<feature type="domain" description="N-acetyltransferase" evidence="1">
    <location>
        <begin position="111"/>
        <end position="200"/>
    </location>
</feature>
<dbReference type="Gene3D" id="3.40.630.30">
    <property type="match status" value="1"/>
</dbReference>
<dbReference type="InterPro" id="IPR000182">
    <property type="entry name" value="GNAT_dom"/>
</dbReference>
<evidence type="ECO:0000259" key="1">
    <source>
        <dbReference type="PROSITE" id="PS51186"/>
    </source>
</evidence>
<protein>
    <recommendedName>
        <fullName evidence="1">N-acetyltransferase domain-containing protein</fullName>
    </recommendedName>
</protein>
<reference evidence="2 4" key="1">
    <citation type="journal article" date="2015" name="Genome Announc.">
        <title>Draft Genome of the Euendolithic (true boring) Cyanobacterium Mastigocoleus testarum strain BC008.</title>
        <authorList>
            <person name="Guida B.S."/>
            <person name="Garcia-Pichel F."/>
        </authorList>
    </citation>
    <scope>NUCLEOTIDE SEQUENCE [LARGE SCALE GENOMIC DNA]</scope>
    <source>
        <strain evidence="2 4">BC008</strain>
    </source>
</reference>
<accession>A0A0V7ZYH6</accession>
<dbReference type="Pfam" id="PF00583">
    <property type="entry name" value="Acetyltransf_1"/>
    <property type="match status" value="1"/>
</dbReference>